<feature type="compositionally biased region" description="Basic and acidic residues" evidence="1">
    <location>
        <begin position="1"/>
        <end position="10"/>
    </location>
</feature>
<feature type="region of interest" description="Disordered" evidence="1">
    <location>
        <begin position="1"/>
        <end position="22"/>
    </location>
</feature>
<feature type="compositionally biased region" description="Basic residues" evidence="1">
    <location>
        <begin position="44"/>
        <end position="66"/>
    </location>
</feature>
<name>A0A2T7P4N2_POMCA</name>
<organism evidence="2 3">
    <name type="scientific">Pomacea canaliculata</name>
    <name type="common">Golden apple snail</name>
    <dbReference type="NCBI Taxonomy" id="400727"/>
    <lineage>
        <taxon>Eukaryota</taxon>
        <taxon>Metazoa</taxon>
        <taxon>Spiralia</taxon>
        <taxon>Lophotrochozoa</taxon>
        <taxon>Mollusca</taxon>
        <taxon>Gastropoda</taxon>
        <taxon>Caenogastropoda</taxon>
        <taxon>Architaenioglossa</taxon>
        <taxon>Ampullarioidea</taxon>
        <taxon>Ampullariidae</taxon>
        <taxon>Pomacea</taxon>
    </lineage>
</organism>
<protein>
    <submittedName>
        <fullName evidence="2">Uncharacterized protein</fullName>
    </submittedName>
</protein>
<dbReference type="EMBL" id="PZQS01000006">
    <property type="protein sequence ID" value="PVD28370.1"/>
    <property type="molecule type" value="Genomic_DNA"/>
</dbReference>
<feature type="region of interest" description="Disordered" evidence="1">
    <location>
        <begin position="34"/>
        <end position="110"/>
    </location>
</feature>
<evidence type="ECO:0000313" key="3">
    <source>
        <dbReference type="Proteomes" id="UP000245119"/>
    </source>
</evidence>
<keyword evidence="3" id="KW-1185">Reference proteome</keyword>
<evidence type="ECO:0000313" key="2">
    <source>
        <dbReference type="EMBL" id="PVD28370.1"/>
    </source>
</evidence>
<sequence>MHNEEAEILDRQNQQQINEEPDLQKLIAEALKSFPNLHSTTGWRSKKGKKGEHKSSRRRNNGRKCINKVTENEKRYLGNPQTSPPPAAGCSTPVDTKDRKKSSTSVSALPCQSFSTSTEPYVSELNKALEVGTSPKTSENEKILEEMSQSTGTVSKEIEVILKRNTHMKVGSSEKEETRNMPVSETYTLLEQRFKTMKKNVLRVFHYIVPDFSFGEEQDIENILSTMNYIISAHEEKVQH</sequence>
<proteinExistence type="predicted"/>
<dbReference type="AlphaFoldDB" id="A0A2T7P4N2"/>
<gene>
    <name evidence="2" type="ORF">C0Q70_10957</name>
</gene>
<reference evidence="2 3" key="1">
    <citation type="submission" date="2018-04" db="EMBL/GenBank/DDBJ databases">
        <title>The genome of golden apple snail Pomacea canaliculata provides insight into stress tolerance and invasive adaptation.</title>
        <authorList>
            <person name="Liu C."/>
            <person name="Liu B."/>
            <person name="Ren Y."/>
            <person name="Zhang Y."/>
            <person name="Wang H."/>
            <person name="Li S."/>
            <person name="Jiang F."/>
            <person name="Yin L."/>
            <person name="Zhang G."/>
            <person name="Qian W."/>
            <person name="Fan W."/>
        </authorList>
    </citation>
    <scope>NUCLEOTIDE SEQUENCE [LARGE SCALE GENOMIC DNA]</scope>
    <source>
        <strain evidence="2">SZHN2017</strain>
        <tissue evidence="2">Muscle</tissue>
    </source>
</reference>
<evidence type="ECO:0000256" key="1">
    <source>
        <dbReference type="SAM" id="MobiDB-lite"/>
    </source>
</evidence>
<dbReference type="Proteomes" id="UP000245119">
    <property type="component" value="Linkage Group LG6"/>
</dbReference>
<comment type="caution">
    <text evidence="2">The sequence shown here is derived from an EMBL/GenBank/DDBJ whole genome shotgun (WGS) entry which is preliminary data.</text>
</comment>
<accession>A0A2T7P4N2</accession>